<accession>A0A381ZLH9</accession>
<evidence type="ECO:0000256" key="6">
    <source>
        <dbReference type="ARBA" id="ARBA00022884"/>
    </source>
</evidence>
<keyword evidence="3" id="KW-0808">Transferase</keyword>
<evidence type="ECO:0000256" key="2">
    <source>
        <dbReference type="ARBA" id="ARBA00022603"/>
    </source>
</evidence>
<dbReference type="SUPFAM" id="SSF75217">
    <property type="entry name" value="alpha/beta knot"/>
    <property type="match status" value="1"/>
</dbReference>
<dbReference type="CDD" id="cd18097">
    <property type="entry name" value="SpoU-like"/>
    <property type="match status" value="1"/>
</dbReference>
<keyword evidence="6" id="KW-0694">RNA-binding</keyword>
<gene>
    <name evidence="8" type="ORF">METZ01_LOCUS142675</name>
</gene>
<dbReference type="AlphaFoldDB" id="A0A381ZLH9"/>
<dbReference type="Gene3D" id="3.40.1280.10">
    <property type="match status" value="1"/>
</dbReference>
<sequence>MSKRIKRNNDELKADRPTINEVKFIPRLPISILVENVRSVHNVGSIFRSADGFGAEKIYLSGYTAHPPREDLHKTALGAEDAVPWEYFENPLDAAAVIKKQGIPLILIEQTKQSKSMYEIDWEFPLCFIVGNEVSGVSEELSAMADIHVELPMRGVKQSLNVSVATGVVGYEFSRYYSQYKKSE</sequence>
<evidence type="ECO:0000256" key="5">
    <source>
        <dbReference type="ARBA" id="ARBA00022694"/>
    </source>
</evidence>
<keyword evidence="5" id="KW-0819">tRNA processing</keyword>
<dbReference type="InterPro" id="IPR029026">
    <property type="entry name" value="tRNA_m1G_MTases_N"/>
</dbReference>
<keyword evidence="2" id="KW-0489">Methyltransferase</keyword>
<evidence type="ECO:0000259" key="7">
    <source>
        <dbReference type="Pfam" id="PF00588"/>
    </source>
</evidence>
<dbReference type="InterPro" id="IPR029028">
    <property type="entry name" value="Alpha/beta_knot_MTases"/>
</dbReference>
<evidence type="ECO:0000256" key="4">
    <source>
        <dbReference type="ARBA" id="ARBA00022691"/>
    </source>
</evidence>
<evidence type="ECO:0000313" key="8">
    <source>
        <dbReference type="EMBL" id="SVA89821.1"/>
    </source>
</evidence>
<reference evidence="8" key="1">
    <citation type="submission" date="2018-05" db="EMBL/GenBank/DDBJ databases">
        <authorList>
            <person name="Lanie J.A."/>
            <person name="Ng W.-L."/>
            <person name="Kazmierczak K.M."/>
            <person name="Andrzejewski T.M."/>
            <person name="Davidsen T.M."/>
            <person name="Wayne K.J."/>
            <person name="Tettelin H."/>
            <person name="Glass J.I."/>
            <person name="Rusch D."/>
            <person name="Podicherti R."/>
            <person name="Tsui H.-C.T."/>
            <person name="Winkler M.E."/>
        </authorList>
    </citation>
    <scope>NUCLEOTIDE SEQUENCE</scope>
</reference>
<dbReference type="GO" id="GO:0002938">
    <property type="term" value="P:tRNA guanine ribose methylation"/>
    <property type="evidence" value="ECO:0007669"/>
    <property type="project" value="TreeGrafter"/>
</dbReference>
<protein>
    <recommendedName>
        <fullName evidence="7">tRNA/rRNA methyltransferase SpoU type domain-containing protein</fullName>
    </recommendedName>
</protein>
<dbReference type="InterPro" id="IPR001537">
    <property type="entry name" value="SpoU_MeTrfase"/>
</dbReference>
<keyword evidence="1" id="KW-0820">tRNA-binding</keyword>
<evidence type="ECO:0000256" key="1">
    <source>
        <dbReference type="ARBA" id="ARBA00022555"/>
    </source>
</evidence>
<evidence type="ECO:0000256" key="3">
    <source>
        <dbReference type="ARBA" id="ARBA00022679"/>
    </source>
</evidence>
<dbReference type="Pfam" id="PF00588">
    <property type="entry name" value="SpoU_methylase"/>
    <property type="match status" value="1"/>
</dbReference>
<dbReference type="PANTHER" id="PTHR43453">
    <property type="entry name" value="RRNA METHYLASE-LIKE"/>
    <property type="match status" value="1"/>
</dbReference>
<dbReference type="GO" id="GO:0008173">
    <property type="term" value="F:RNA methyltransferase activity"/>
    <property type="evidence" value="ECO:0007669"/>
    <property type="project" value="InterPro"/>
</dbReference>
<keyword evidence="4" id="KW-0949">S-adenosyl-L-methionine</keyword>
<dbReference type="EMBL" id="UINC01021704">
    <property type="protein sequence ID" value="SVA89821.1"/>
    <property type="molecule type" value="Genomic_DNA"/>
</dbReference>
<dbReference type="InterPro" id="IPR033671">
    <property type="entry name" value="TrmH"/>
</dbReference>
<feature type="domain" description="tRNA/rRNA methyltransferase SpoU type" evidence="7">
    <location>
        <begin position="30"/>
        <end position="171"/>
    </location>
</feature>
<dbReference type="PANTHER" id="PTHR43453:SF1">
    <property type="entry name" value="TRNA_RRNA METHYLTRANSFERASE SPOU TYPE DOMAIN-CONTAINING PROTEIN"/>
    <property type="match status" value="1"/>
</dbReference>
<dbReference type="GO" id="GO:0000049">
    <property type="term" value="F:tRNA binding"/>
    <property type="evidence" value="ECO:0007669"/>
    <property type="project" value="UniProtKB-KW"/>
</dbReference>
<organism evidence="8">
    <name type="scientific">marine metagenome</name>
    <dbReference type="NCBI Taxonomy" id="408172"/>
    <lineage>
        <taxon>unclassified sequences</taxon>
        <taxon>metagenomes</taxon>
        <taxon>ecological metagenomes</taxon>
    </lineage>
</organism>
<name>A0A381ZLH9_9ZZZZ</name>
<proteinExistence type="predicted"/>